<protein>
    <submittedName>
        <fullName evidence="2">Uncharacterized protein</fullName>
    </submittedName>
</protein>
<reference evidence="2 3" key="1">
    <citation type="submission" date="2017-04" db="EMBL/GenBank/DDBJ databases">
        <title>Draft genome sequence of Marssonina coronaria NL1: causal agent of apple blotch.</title>
        <authorList>
            <person name="Cheng Q."/>
        </authorList>
    </citation>
    <scope>NUCLEOTIDE SEQUENCE [LARGE SCALE GENOMIC DNA]</scope>
    <source>
        <strain evidence="2 3">NL1</strain>
    </source>
</reference>
<dbReference type="EMBL" id="MZNU01000308">
    <property type="protein sequence ID" value="OWP00753.1"/>
    <property type="molecule type" value="Genomic_DNA"/>
</dbReference>
<proteinExistence type="predicted"/>
<evidence type="ECO:0000256" key="1">
    <source>
        <dbReference type="SAM" id="MobiDB-lite"/>
    </source>
</evidence>
<dbReference type="InParanoid" id="A0A218YZK5"/>
<comment type="caution">
    <text evidence="2">The sequence shown here is derived from an EMBL/GenBank/DDBJ whole genome shotgun (WGS) entry which is preliminary data.</text>
</comment>
<feature type="region of interest" description="Disordered" evidence="1">
    <location>
        <begin position="120"/>
        <end position="148"/>
    </location>
</feature>
<keyword evidence="3" id="KW-1185">Reference proteome</keyword>
<organism evidence="2 3">
    <name type="scientific">Diplocarpon coronariae</name>
    <dbReference type="NCBI Taxonomy" id="2795749"/>
    <lineage>
        <taxon>Eukaryota</taxon>
        <taxon>Fungi</taxon>
        <taxon>Dikarya</taxon>
        <taxon>Ascomycota</taxon>
        <taxon>Pezizomycotina</taxon>
        <taxon>Leotiomycetes</taxon>
        <taxon>Helotiales</taxon>
        <taxon>Drepanopezizaceae</taxon>
        <taxon>Diplocarpon</taxon>
    </lineage>
</organism>
<gene>
    <name evidence="2" type="ORF">B2J93_8444</name>
</gene>
<evidence type="ECO:0000313" key="2">
    <source>
        <dbReference type="EMBL" id="OWP00753.1"/>
    </source>
</evidence>
<dbReference type="Proteomes" id="UP000242519">
    <property type="component" value="Unassembled WGS sequence"/>
</dbReference>
<dbReference type="AlphaFoldDB" id="A0A218YZK5"/>
<sequence>MRTDSLFQPAVYDSRQGNARCIAPSFPRSGLYLASSAIPHQAFKDGAISVLRLEREQEYGTVKTQFIYAVTAHGMREEIKSPDLSTLRVSGCLTAQILASTELALQPNSPTPTTETLIERRNENENRNMRPAVYATAPRQPSGGPILA</sequence>
<evidence type="ECO:0000313" key="3">
    <source>
        <dbReference type="Proteomes" id="UP000242519"/>
    </source>
</evidence>
<accession>A0A218YZK5</accession>
<name>A0A218YZK5_9HELO</name>